<dbReference type="InterPro" id="IPR024401">
    <property type="entry name" value="WYL_prot"/>
</dbReference>
<name>A0A223LEL3_9CAUD</name>
<dbReference type="GeneID" id="55604454"/>
<accession>A0A223LEL3</accession>
<evidence type="ECO:0000313" key="2">
    <source>
        <dbReference type="Proteomes" id="UP000226092"/>
    </source>
</evidence>
<keyword evidence="2" id="KW-1185">Reference proteome</keyword>
<organism evidence="1 2">
    <name type="scientific">Aeromonas phage AS-zj</name>
    <dbReference type="NCBI Taxonomy" id="2024208"/>
    <lineage>
        <taxon>Viruses</taxon>
        <taxon>Duplodnaviria</taxon>
        <taxon>Heunggongvirae</taxon>
        <taxon>Uroviricota</taxon>
        <taxon>Caudoviricetes</taxon>
        <taxon>Pantevenvirales</taxon>
        <taxon>Straboviridae</taxon>
        <taxon>Emmerichvirinae</taxon>
        <taxon>Ceceduovirus</taxon>
        <taxon>Ceceduovirus aszj</taxon>
    </lineage>
</organism>
<dbReference type="RefSeq" id="YP_009834387.1">
    <property type="nucleotide sequence ID" value="NC_048673.1"/>
</dbReference>
<reference evidence="1 2" key="1">
    <citation type="submission" date="2017-07" db="EMBL/GenBank/DDBJ databases">
        <title>In vitro design and evaluation of phage cocktails against multidrug-resistant Aeromonas salmonicida.</title>
        <authorList>
            <person name="Chen L."/>
            <person name="Yuan S."/>
            <person name="Ma Y."/>
        </authorList>
    </citation>
    <scope>NUCLEOTIDE SEQUENCE [LARGE SCALE GENOMIC DNA]</scope>
</reference>
<sequence>MSDSIMRQALVEQEPRSYENLTDEQKVFFKSVVEEVLHSGVVDLVFEKVDGTIRSGNATLDTEVIVEAIGQPTEGSSESKPRKVNPDVVRFFDVDKGAFRTFKLSNLIQVGFTTVGDIHHMVDAMSLGVVDIDV</sequence>
<evidence type="ECO:0000313" key="1">
    <source>
        <dbReference type="EMBL" id="ASU00465.1"/>
    </source>
</evidence>
<proteinExistence type="predicted"/>
<protein>
    <submittedName>
        <fullName evidence="1">Uncharacterized protein</fullName>
    </submittedName>
</protein>
<dbReference type="Proteomes" id="UP000226092">
    <property type="component" value="Segment"/>
</dbReference>
<dbReference type="Pfam" id="PF10902">
    <property type="entry name" value="WYL_2"/>
    <property type="match status" value="1"/>
</dbReference>
<dbReference type="KEGG" id="vg:55604454"/>
<dbReference type="EMBL" id="MF448340">
    <property type="protein sequence ID" value="ASU00465.1"/>
    <property type="molecule type" value="Genomic_DNA"/>
</dbReference>